<protein>
    <submittedName>
        <fullName evidence="1">Uncharacterized protein</fullName>
    </submittedName>
</protein>
<organism evidence="1 2">
    <name type="scientific">Vibrio breoganii</name>
    <dbReference type="NCBI Taxonomy" id="553239"/>
    <lineage>
        <taxon>Bacteria</taxon>
        <taxon>Pseudomonadati</taxon>
        <taxon>Pseudomonadota</taxon>
        <taxon>Gammaproteobacteria</taxon>
        <taxon>Vibrionales</taxon>
        <taxon>Vibrionaceae</taxon>
        <taxon>Vibrio</taxon>
    </lineage>
</organism>
<keyword evidence="1" id="KW-0614">Plasmid</keyword>
<evidence type="ECO:0000313" key="2">
    <source>
        <dbReference type="Proteomes" id="UP000092018"/>
    </source>
</evidence>
<dbReference type="Proteomes" id="UP000092018">
    <property type="component" value="Plasmid unnamed1"/>
</dbReference>
<dbReference type="AlphaFoldDB" id="A0AAN1CUC2"/>
<accession>A0AAN1CUC2</accession>
<geneLocation type="plasmid" evidence="1 2">
    <name>unnamed1</name>
</geneLocation>
<sequence length="149" mass="16823">MDNRTNKMIGNIGVEFDGQFRLLGAYMVDGIICHYAFTDRNKNPESDIGLNKIDMMRNLGRPLSEFFIPTDTQANMLKSIRNSMTQVATLNCESAVLFMFERTKYDDYLFYGALGLRPEEIDFVSVEELGLTLSPPADFFPTKGLADAL</sequence>
<dbReference type="KEGG" id="vbr:A6E01_19905"/>
<proteinExistence type="predicted"/>
<gene>
    <name evidence="1" type="ORF">A6E01_19905</name>
</gene>
<reference evidence="1 2" key="1">
    <citation type="submission" date="2016-06" db="EMBL/GenBank/DDBJ databases">
        <title>Adaptive Radiation by Waves of Gene Transfer Leads to Fine-Scale Resource Partitioning in Marine Microbes.</title>
        <authorList>
            <person name="Hehemann J.-H."/>
            <person name="Arevalo P."/>
            <person name="Datta M.S."/>
            <person name="Yu X."/>
            <person name="Corzett C."/>
            <person name="Henschel A."/>
            <person name="Preheim S.P."/>
            <person name="Timberlake S."/>
            <person name="Alm E.J."/>
            <person name="Polz M.F."/>
        </authorList>
    </citation>
    <scope>NUCLEOTIDE SEQUENCE [LARGE SCALE GENOMIC DNA]</scope>
    <source>
        <strain evidence="1 2">FF50</strain>
        <plasmid evidence="1 2">unnamed1</plasmid>
    </source>
</reference>
<evidence type="ECO:0000313" key="1">
    <source>
        <dbReference type="EMBL" id="ANO35480.1"/>
    </source>
</evidence>
<name>A0AAN1CUC2_9VIBR</name>
<dbReference type="RefSeq" id="WP_065211242.1">
    <property type="nucleotide sequence ID" value="NZ_CP016179.1"/>
</dbReference>
<dbReference type="EMBL" id="CP016179">
    <property type="protein sequence ID" value="ANO35480.1"/>
    <property type="molecule type" value="Genomic_DNA"/>
</dbReference>